<protein>
    <submittedName>
        <fullName evidence="1">Uncharacterized protein</fullName>
    </submittedName>
</protein>
<evidence type="ECO:0000313" key="1">
    <source>
        <dbReference type="EMBL" id="KRG18439.1"/>
    </source>
</evidence>
<proteinExistence type="predicted"/>
<dbReference type="RefSeq" id="WP_075067561.1">
    <property type="nucleotide sequence ID" value="NZ_LKAJ02000001.1"/>
</dbReference>
<keyword evidence="3" id="KW-1185">Reference proteome</keyword>
<sequence>MQRRYLGGYFSDNDINDLSDKTSELSISEYTQSQRLSTTLTTPIYSPHLLQYNRHRQSIAVPAEPDNIINELLTGLNDSLLKGLRKDSEKHHGLEYCMVYVDGHLSLWHSIGKDWELIERQKMLTDKYHILKHLAHLSLKITQNIKYNAQEELIKTYQVLKKVKKLASTARSLYQAYIPYIDTCLTAIEKAAAEPAKGGEISSDYLAQTKPTIEIMKEIATDEVLSRFEAVVSKWMSHHQLNLDKTRTAIVSTKGPRRELIETQYLTSVYQKYLNIEDAKQILNHYVYPTEALPSQLSSPDPDILEKSYIKELILVSIHNRKIGQENLNDPDAMQKDILSAEGKAWIARKMQEPSKGICPWMTSRHK</sequence>
<reference evidence="1" key="1">
    <citation type="submission" date="2015-09" db="EMBL/GenBank/DDBJ databases">
        <title>Draft Genome Sequences of Two Novel Amoeba-resistant Intranuclear Bacteria, Candidatus Berkiella cookevillensis and Candidatus Berkiella aquae.</title>
        <authorList>
            <person name="Mehari Y.T."/>
            <person name="Arivett B.A."/>
            <person name="Farone A.L."/>
            <person name="Gunderson J.H."/>
            <person name="Farone M.B."/>
        </authorList>
    </citation>
    <scope>NUCLEOTIDE SEQUENCE [LARGE SCALE GENOMIC DNA]</scope>
    <source>
        <strain evidence="1">HT99</strain>
    </source>
</reference>
<dbReference type="AlphaFoldDB" id="A0A0Q9YPG1"/>
<organism evidence="1">
    <name type="scientific">Candidatus Berkiella aquae</name>
    <dbReference type="NCBI Taxonomy" id="295108"/>
    <lineage>
        <taxon>Bacteria</taxon>
        <taxon>Pseudomonadati</taxon>
        <taxon>Pseudomonadota</taxon>
        <taxon>Gammaproteobacteria</taxon>
        <taxon>Candidatus Berkiellales</taxon>
        <taxon>Candidatus Berkiellaceae</taxon>
        <taxon>Candidatus Berkiella</taxon>
    </lineage>
</organism>
<dbReference type="EMBL" id="LKAJ01000020">
    <property type="protein sequence ID" value="KRG18439.1"/>
    <property type="molecule type" value="Genomic_DNA"/>
</dbReference>
<gene>
    <name evidence="2" type="ORF">HT99x_000435</name>
    <name evidence="1" type="ORF">HT99x_02970</name>
</gene>
<evidence type="ECO:0000313" key="2">
    <source>
        <dbReference type="EMBL" id="MCS5709883.1"/>
    </source>
</evidence>
<reference evidence="2" key="3">
    <citation type="submission" date="2021-06" db="EMBL/GenBank/DDBJ databases">
        <title>Genomic Description and Analysis of Intracellular Bacteria, Candidatus Berkiella cookevillensis and Candidatus Berkiella aquae.</title>
        <authorList>
            <person name="Kidane D.T."/>
            <person name="Mehari Y.T."/>
            <person name="Rice F.C."/>
            <person name="Arivett B.A."/>
            <person name="Farone A.L."/>
            <person name="Berk S.G."/>
            <person name="Farone M.B."/>
        </authorList>
    </citation>
    <scope>NUCLEOTIDE SEQUENCE</scope>
    <source>
        <strain evidence="2">HT99</strain>
    </source>
</reference>
<dbReference type="OrthoDB" id="5637701at2"/>
<accession>A0A0Q9YPG1</accession>
<evidence type="ECO:0000313" key="3">
    <source>
        <dbReference type="Proteomes" id="UP000051497"/>
    </source>
</evidence>
<dbReference type="Proteomes" id="UP000051497">
    <property type="component" value="Unassembled WGS sequence"/>
</dbReference>
<reference evidence="2" key="2">
    <citation type="journal article" date="2016" name="Genome Announc.">
        <title>Draft Genome Sequences of Two Novel Amoeba-Resistant Intranuclear Bacteria, 'Candidatus Berkiella cookevillensis' and 'Candidatus Berkiella aquae'.</title>
        <authorList>
            <person name="Mehari Y.T."/>
            <person name="Arivett B.A."/>
            <person name="Farone A.L."/>
            <person name="Gunderson J.H."/>
            <person name="Farone M.B."/>
        </authorList>
    </citation>
    <scope>NUCLEOTIDE SEQUENCE</scope>
    <source>
        <strain evidence="2">HT99</strain>
    </source>
</reference>
<name>A0A0Q9YPG1_9GAMM</name>
<comment type="caution">
    <text evidence="1">The sequence shown here is derived from an EMBL/GenBank/DDBJ whole genome shotgun (WGS) entry which is preliminary data.</text>
</comment>
<dbReference type="EMBL" id="LKAJ02000001">
    <property type="protein sequence ID" value="MCS5709883.1"/>
    <property type="molecule type" value="Genomic_DNA"/>
</dbReference>